<dbReference type="Pfam" id="PF22042">
    <property type="entry name" value="EF-G_D2"/>
    <property type="match status" value="1"/>
</dbReference>
<keyword evidence="4 8" id="KW-0547">Nucleotide-binding</keyword>
<dbReference type="InterPro" id="IPR044145">
    <property type="entry name" value="IF2_II"/>
</dbReference>
<dbReference type="NCBIfam" id="TIGR00487">
    <property type="entry name" value="IF-2"/>
    <property type="match status" value="1"/>
</dbReference>
<evidence type="ECO:0000256" key="5">
    <source>
        <dbReference type="ARBA" id="ARBA00022917"/>
    </source>
</evidence>
<organism evidence="12 13">
    <name type="scientific">Nitrospira defluvii</name>
    <dbReference type="NCBI Taxonomy" id="330214"/>
    <lineage>
        <taxon>Bacteria</taxon>
        <taxon>Pseudomonadati</taxon>
        <taxon>Nitrospirota</taxon>
        <taxon>Nitrospiria</taxon>
        <taxon>Nitrospirales</taxon>
        <taxon>Nitrospiraceae</taxon>
        <taxon>Nitrospira</taxon>
    </lineage>
</organism>
<proteinExistence type="inferred from homology"/>
<dbReference type="FunFam" id="3.40.50.300:FF:000019">
    <property type="entry name" value="Translation initiation factor IF-2"/>
    <property type="match status" value="1"/>
</dbReference>
<evidence type="ECO:0000256" key="7">
    <source>
        <dbReference type="ARBA" id="ARBA00025162"/>
    </source>
</evidence>
<dbReference type="KEGG" id="nde:NIDE4133"/>
<evidence type="ECO:0000256" key="4">
    <source>
        <dbReference type="ARBA" id="ARBA00022741"/>
    </source>
</evidence>
<dbReference type="STRING" id="330214.NIDE4133"/>
<dbReference type="InterPro" id="IPR006847">
    <property type="entry name" value="IF2_N"/>
</dbReference>
<dbReference type="InterPro" id="IPR023115">
    <property type="entry name" value="TIF_IF2_dom3"/>
</dbReference>
<dbReference type="SUPFAM" id="SSF52156">
    <property type="entry name" value="Initiation factor IF2/eIF5b, domain 3"/>
    <property type="match status" value="1"/>
</dbReference>
<dbReference type="InterPro" id="IPR015760">
    <property type="entry name" value="TIF_IF2"/>
</dbReference>
<keyword evidence="6 8" id="KW-0342">GTP-binding</keyword>
<dbReference type="InterPro" id="IPR005225">
    <property type="entry name" value="Small_GTP-bd"/>
</dbReference>
<evidence type="ECO:0000313" key="12">
    <source>
        <dbReference type="EMBL" id="CBK43801.1"/>
    </source>
</evidence>
<dbReference type="SUPFAM" id="SSF52540">
    <property type="entry name" value="P-loop containing nucleoside triphosphate hydrolases"/>
    <property type="match status" value="1"/>
</dbReference>
<feature type="compositionally biased region" description="Basic and acidic residues" evidence="10">
    <location>
        <begin position="61"/>
        <end position="95"/>
    </location>
</feature>
<dbReference type="InterPro" id="IPR053905">
    <property type="entry name" value="EF-G-like_DII"/>
</dbReference>
<dbReference type="PANTHER" id="PTHR43381">
    <property type="entry name" value="TRANSLATION INITIATION FACTOR IF-2-RELATED"/>
    <property type="match status" value="1"/>
</dbReference>
<dbReference type="Pfam" id="PF11987">
    <property type="entry name" value="IF-2"/>
    <property type="match status" value="1"/>
</dbReference>
<reference evidence="12 13" key="1">
    <citation type="journal article" date="2010" name="Proc. Natl. Acad. Sci. U.S.A.">
        <title>A Nitrospira metagenome illuminates the physiology and evolution of globally important nitrite-oxidizing bacteria.</title>
        <authorList>
            <person name="Lucker S."/>
            <person name="Wagner M."/>
            <person name="Maixner F."/>
            <person name="Pelletier E."/>
            <person name="Koch H."/>
            <person name="Vacherie B."/>
            <person name="Rattei T."/>
            <person name="Sinninghe Damste J."/>
            <person name="Spieck E."/>
            <person name="Le Paslier D."/>
            <person name="Daims H."/>
        </authorList>
    </citation>
    <scope>NUCLEOTIDE SEQUENCE [LARGE SCALE GENOMIC DNA]</scope>
</reference>
<dbReference type="HAMAP" id="MF_00100_B">
    <property type="entry name" value="IF_2_B"/>
    <property type="match status" value="1"/>
</dbReference>
<dbReference type="eggNOG" id="COG0532">
    <property type="taxonomic scope" value="Bacteria"/>
</dbReference>
<gene>
    <name evidence="8 12" type="primary">infB</name>
    <name evidence="12" type="ORF">NIDE4133</name>
</gene>
<feature type="binding site" evidence="8">
    <location>
        <begin position="459"/>
        <end position="462"/>
    </location>
    <ligand>
        <name>GTP</name>
        <dbReference type="ChEBI" id="CHEBI:37565"/>
    </ligand>
</feature>
<evidence type="ECO:0000256" key="6">
    <source>
        <dbReference type="ARBA" id="ARBA00023134"/>
    </source>
</evidence>
<dbReference type="OrthoDB" id="9811804at2"/>
<dbReference type="CDD" id="cd03692">
    <property type="entry name" value="mtIF2_IVc"/>
    <property type="match status" value="1"/>
</dbReference>
<dbReference type="AlphaFoldDB" id="D8P8G9"/>
<dbReference type="PROSITE" id="PS01176">
    <property type="entry name" value="IF2"/>
    <property type="match status" value="1"/>
</dbReference>
<evidence type="ECO:0000256" key="9">
    <source>
        <dbReference type="RuleBase" id="RU000644"/>
    </source>
</evidence>
<feature type="compositionally biased region" description="Basic and acidic residues" evidence="10">
    <location>
        <begin position="219"/>
        <end position="228"/>
    </location>
</feature>
<dbReference type="Gene3D" id="1.10.10.2480">
    <property type="match status" value="1"/>
</dbReference>
<evidence type="ECO:0000256" key="10">
    <source>
        <dbReference type="SAM" id="MobiDB-lite"/>
    </source>
</evidence>
<dbReference type="HOGENOM" id="CLU_006301_5_1_0"/>
<feature type="binding site" evidence="8">
    <location>
        <begin position="405"/>
        <end position="409"/>
    </location>
    <ligand>
        <name>GTP</name>
        <dbReference type="ChEBI" id="CHEBI:37565"/>
    </ligand>
</feature>
<dbReference type="InterPro" id="IPR027417">
    <property type="entry name" value="P-loop_NTPase"/>
</dbReference>
<dbReference type="NCBIfam" id="TIGR00231">
    <property type="entry name" value="small_GTP"/>
    <property type="match status" value="1"/>
</dbReference>
<keyword evidence="3 8" id="KW-0396">Initiation factor</keyword>
<evidence type="ECO:0000256" key="3">
    <source>
        <dbReference type="ARBA" id="ARBA00022540"/>
    </source>
</evidence>
<sequence>MRVYELAKQLGMENRELIPELKRLGIPVASHSSALDDDSVRVVLEKLGSKARSGEAVSGGHEGKKMVRPSKEPGASHERGHAAAHEEPPKPDKKRILIKKKREEGAEDVAASLAAAEAAFAPVVPAGSEASAVAPVAGSDAEAIEAAPVEPPPSEEVVSPTPVVTVSEEPLVKPVQAPQVTAPPLDALAAAKKKSAATEAMESEAAAREKLKKVKKAPRTREEDEAKFKNDATRWGDLRAIPVQRREDRSKHIHHASPSEVTKPRKKSVKLSAGVSVKEFAELIGQRPADVVRKLMEMGQMVTFNQSINLEAASLIAEEYGAKVEVSTEKIGEALLEEAAQSTGEEHAVLRPPVVTIMGHVDHGKTSLLDAIRLTKVAEGEAGGITQHIGAYIVGVRGKQVTFLDTPGHEAFTAMRARGAKATDIVILVVAADDGVMPQTVEAIHHAKAAGVPLIVAINKVDKPGANIDRVKNALTEHGLVPEPWGGDTIMVEVSAKQRTGLDQLLEMILLQAEVLELKADPSRMAKGLVIEAKLDRGRGPIATVLVQSGTLHVGDAFVVGNFSGRVRALITDTGSKATEAGPSVPVEVIGLPGVPSAGDLFTIVKDERVAREIAQERAMKQRAADLAGPAKVSLDDLFAKIQEGNVKELPIVIKADVQGSAEALAAAVEKMPAGAVKLRVMHTGVGGITETDVLLAAASKAIVIGFNIRPEPKAAALAEREGVDVRLYSIIYDALNDIRAAMEGLLEPTLKERVLGRAEVRQMFTIPKAGLVAGCYVVDGVISRASVGVRVLRDSVVVYEGKLGSLRRFKDDVREVQQGYECGITVENFNDLKAGDIIEAYVVDKIAAKLEPANRGTSPQSHRA</sequence>
<dbReference type="Pfam" id="PF00009">
    <property type="entry name" value="GTP_EFTU"/>
    <property type="match status" value="1"/>
</dbReference>
<comment type="subcellular location">
    <subcellularLocation>
        <location evidence="8">Cytoplasm</location>
    </subcellularLocation>
</comment>
<dbReference type="Gene3D" id="2.40.30.10">
    <property type="entry name" value="Translation factors"/>
    <property type="match status" value="2"/>
</dbReference>
<dbReference type="GO" id="GO:0005829">
    <property type="term" value="C:cytosol"/>
    <property type="evidence" value="ECO:0007669"/>
    <property type="project" value="TreeGrafter"/>
</dbReference>
<evidence type="ECO:0000256" key="2">
    <source>
        <dbReference type="ARBA" id="ARBA00020675"/>
    </source>
</evidence>
<feature type="domain" description="Tr-type G" evidence="11">
    <location>
        <begin position="350"/>
        <end position="519"/>
    </location>
</feature>
<dbReference type="FunFam" id="2.40.30.10:FF:000054">
    <property type="entry name" value="Translation initiation factor IF-2"/>
    <property type="match status" value="1"/>
</dbReference>
<dbReference type="Proteomes" id="UP000001660">
    <property type="component" value="Chromosome"/>
</dbReference>
<dbReference type="CDD" id="cd01887">
    <property type="entry name" value="IF2_eIF5B"/>
    <property type="match status" value="1"/>
</dbReference>
<dbReference type="InterPro" id="IPR000795">
    <property type="entry name" value="T_Tr_GTP-bd_dom"/>
</dbReference>
<dbReference type="InterPro" id="IPR036925">
    <property type="entry name" value="TIF_IF2_dom3_sf"/>
</dbReference>
<dbReference type="InterPro" id="IPR000178">
    <property type="entry name" value="TF_IF2_bacterial-like"/>
</dbReference>
<dbReference type="EMBL" id="FP929003">
    <property type="protein sequence ID" value="CBK43801.1"/>
    <property type="molecule type" value="Genomic_DNA"/>
</dbReference>
<keyword evidence="8" id="KW-0963">Cytoplasm</keyword>
<evidence type="ECO:0000256" key="8">
    <source>
        <dbReference type="HAMAP-Rule" id="MF_00100"/>
    </source>
</evidence>
<protein>
    <recommendedName>
        <fullName evidence="2 8">Translation initiation factor IF-2</fullName>
    </recommendedName>
</protein>
<feature type="region of interest" description="Disordered" evidence="10">
    <location>
        <begin position="199"/>
        <end position="228"/>
    </location>
</feature>
<accession>D8P8G9</accession>
<dbReference type="PROSITE" id="PS51722">
    <property type="entry name" value="G_TR_2"/>
    <property type="match status" value="1"/>
</dbReference>
<feature type="region of interest" description="G-domain" evidence="8">
    <location>
        <begin position="353"/>
        <end position="501"/>
    </location>
</feature>
<dbReference type="GO" id="GO:0005525">
    <property type="term" value="F:GTP binding"/>
    <property type="evidence" value="ECO:0007669"/>
    <property type="project" value="UniProtKB-KW"/>
</dbReference>
<dbReference type="FunFam" id="3.40.50.10050:FF:000001">
    <property type="entry name" value="Translation initiation factor IF-2"/>
    <property type="match status" value="1"/>
</dbReference>
<dbReference type="PANTHER" id="PTHR43381:SF5">
    <property type="entry name" value="TR-TYPE G DOMAIN-CONTAINING PROTEIN"/>
    <property type="match status" value="1"/>
</dbReference>
<dbReference type="Gene3D" id="3.40.50.300">
    <property type="entry name" value="P-loop containing nucleotide triphosphate hydrolases"/>
    <property type="match status" value="1"/>
</dbReference>
<evidence type="ECO:0000256" key="1">
    <source>
        <dbReference type="ARBA" id="ARBA00007733"/>
    </source>
</evidence>
<dbReference type="GO" id="GO:0003924">
    <property type="term" value="F:GTPase activity"/>
    <property type="evidence" value="ECO:0007669"/>
    <property type="project" value="UniProtKB-UniRule"/>
</dbReference>
<feature type="region of interest" description="Disordered" evidence="10">
    <location>
        <begin position="246"/>
        <end position="267"/>
    </location>
</feature>
<dbReference type="Pfam" id="PF04760">
    <property type="entry name" value="IF2_N"/>
    <property type="match status" value="2"/>
</dbReference>
<evidence type="ECO:0000313" key="13">
    <source>
        <dbReference type="Proteomes" id="UP000001660"/>
    </source>
</evidence>
<dbReference type="FunFam" id="2.40.30.10:FF:000008">
    <property type="entry name" value="Translation initiation factor IF-2"/>
    <property type="match status" value="1"/>
</dbReference>
<dbReference type="Gene3D" id="3.40.50.10050">
    <property type="entry name" value="Translation initiation factor IF- 2, domain 3"/>
    <property type="match status" value="1"/>
</dbReference>
<name>D8P8G9_9BACT</name>
<feature type="region of interest" description="Disordered" evidence="10">
    <location>
        <begin position="50"/>
        <end position="102"/>
    </location>
</feature>
<dbReference type="GO" id="GO:0003743">
    <property type="term" value="F:translation initiation factor activity"/>
    <property type="evidence" value="ECO:0007669"/>
    <property type="project" value="UniProtKB-UniRule"/>
</dbReference>
<evidence type="ECO:0000259" key="11">
    <source>
        <dbReference type="PROSITE" id="PS51722"/>
    </source>
</evidence>
<feature type="binding site" evidence="8">
    <location>
        <begin position="359"/>
        <end position="366"/>
    </location>
    <ligand>
        <name>GTP</name>
        <dbReference type="ChEBI" id="CHEBI:37565"/>
    </ligand>
</feature>
<dbReference type="SUPFAM" id="SSF50447">
    <property type="entry name" value="Translation proteins"/>
    <property type="match status" value="2"/>
</dbReference>
<comment type="similarity">
    <text evidence="1 8 9">Belongs to the TRAFAC class translation factor GTPase superfamily. Classic translation factor GTPase family. IF-2 subfamily.</text>
</comment>
<keyword evidence="13" id="KW-1185">Reference proteome</keyword>
<dbReference type="CDD" id="cd03702">
    <property type="entry name" value="IF2_mtIF2_II"/>
    <property type="match status" value="1"/>
</dbReference>
<keyword evidence="5 8" id="KW-0648">Protein biosynthesis</keyword>
<dbReference type="InterPro" id="IPR009000">
    <property type="entry name" value="Transl_B-barrel_sf"/>
</dbReference>
<comment type="function">
    <text evidence="7 8 9">One of the essential components for the initiation of protein synthesis. Protects formylmethionyl-tRNA from spontaneous hydrolysis and promotes its binding to the 30S ribosomal subunits. Also involved in the hydrolysis of GTP during the formation of the 70S ribosomal complex.</text>
</comment>